<dbReference type="InterPro" id="IPR036291">
    <property type="entry name" value="NAD(P)-bd_dom_sf"/>
</dbReference>
<accession>M5CB37</accession>
<sequence length="390" mass="42769">MFLHTLKSTLHAAAKLNQQSIFAKPTVRQLTQLLVQISENNPSTADSTTEKLQNIRAMIQKYDSSWPRQIACCLQPVKKEHIVVTGTTGGLGSHLLARLLQSDKVERIWAMNRRSSKGNWDRQIASFEDKLLDIRSEATAIIHNAWQVNFNLSLQSFEPSVCGVRNLLDLACRSIAPTGCPRFMFASSIAVAGFGSPGRHLNETTVSLEDGVASIGYGQSCLPGAIGTVSWLPLDVAADSIIDVCVARSGTLPPIVHACHPRPVAWMDIMSTLSTAMASRVGSEVPIIRFDDWNRRVMEAAASFKGSESDRFARFPSTKIQATVNGMVRADNELRARGDASNAESGGTVRLDISTAKAISKNLRLAPELGMGYVQMWVEYWESMGLFRFT</sequence>
<dbReference type="EMBL" id="CAOJ01015803">
    <property type="protein sequence ID" value="CCO36315.1"/>
    <property type="molecule type" value="Genomic_DNA"/>
</dbReference>
<evidence type="ECO:0000313" key="2">
    <source>
        <dbReference type="EMBL" id="CCO36315.1"/>
    </source>
</evidence>
<evidence type="ECO:0000259" key="1">
    <source>
        <dbReference type="Pfam" id="PF01370"/>
    </source>
</evidence>
<proteinExistence type="predicted"/>
<protein>
    <recommendedName>
        <fullName evidence="1">NAD-dependent epimerase/dehydratase domain-containing protein</fullName>
    </recommendedName>
</protein>
<dbReference type="SUPFAM" id="SSF51735">
    <property type="entry name" value="NAD(P)-binding Rossmann-fold domains"/>
    <property type="match status" value="1"/>
</dbReference>
<dbReference type="Proteomes" id="UP000012065">
    <property type="component" value="Unassembled WGS sequence"/>
</dbReference>
<organism evidence="2 3">
    <name type="scientific">Thanatephorus cucumeris (strain AG1-IB / isolate 7/3/14)</name>
    <name type="common">Lettuce bottom rot fungus</name>
    <name type="synonym">Rhizoctonia solani</name>
    <dbReference type="NCBI Taxonomy" id="1108050"/>
    <lineage>
        <taxon>Eukaryota</taxon>
        <taxon>Fungi</taxon>
        <taxon>Dikarya</taxon>
        <taxon>Basidiomycota</taxon>
        <taxon>Agaricomycotina</taxon>
        <taxon>Agaricomycetes</taxon>
        <taxon>Cantharellales</taxon>
        <taxon>Ceratobasidiaceae</taxon>
        <taxon>Rhizoctonia</taxon>
        <taxon>Rhizoctonia solani AG-1</taxon>
    </lineage>
</organism>
<evidence type="ECO:0000313" key="3">
    <source>
        <dbReference type="Proteomes" id="UP000012065"/>
    </source>
</evidence>
<gene>
    <name evidence="2" type="ORF">BN14_10448</name>
</gene>
<feature type="domain" description="NAD-dependent epimerase/dehydratase" evidence="1">
    <location>
        <begin position="82"/>
        <end position="205"/>
    </location>
</feature>
<comment type="caution">
    <text evidence="2">The sequence shown here is derived from an EMBL/GenBank/DDBJ whole genome shotgun (WGS) entry which is preliminary data.</text>
</comment>
<name>M5CB37_THACB</name>
<dbReference type="InterPro" id="IPR001509">
    <property type="entry name" value="Epimerase_deHydtase"/>
</dbReference>
<reference evidence="2 3" key="1">
    <citation type="journal article" date="2013" name="J. Biotechnol.">
        <title>Establishment and interpretation of the genome sequence of the phytopathogenic fungus Rhizoctonia solani AG1-IB isolate 7/3/14.</title>
        <authorList>
            <person name="Wibberg D.W."/>
            <person name="Jelonek L.J."/>
            <person name="Rupp O.R."/>
            <person name="Hennig M.H."/>
            <person name="Eikmeyer F.E."/>
            <person name="Goesmann A.G."/>
            <person name="Hartmann A.H."/>
            <person name="Borriss R.B."/>
            <person name="Grosch R.G."/>
            <person name="Puehler A.P."/>
            <person name="Schlueter A.S."/>
        </authorList>
    </citation>
    <scope>NUCLEOTIDE SEQUENCE [LARGE SCALE GENOMIC DNA]</scope>
    <source>
        <strain evidence="3">AG1-IB / isolate 7/3/14</strain>
    </source>
</reference>
<dbReference type="Gene3D" id="3.40.50.720">
    <property type="entry name" value="NAD(P)-binding Rossmann-like Domain"/>
    <property type="match status" value="2"/>
</dbReference>
<dbReference type="HOGENOM" id="CLU_002220_4_1_1"/>
<dbReference type="Pfam" id="PF01370">
    <property type="entry name" value="Epimerase"/>
    <property type="match status" value="1"/>
</dbReference>
<dbReference type="AlphaFoldDB" id="M5CB37"/>